<evidence type="ECO:0000313" key="4">
    <source>
        <dbReference type="Proteomes" id="UP001153642"/>
    </source>
</evidence>
<feature type="region of interest" description="Disordered" evidence="1">
    <location>
        <begin position="130"/>
        <end position="177"/>
    </location>
</feature>
<keyword evidence="2" id="KW-0472">Membrane</keyword>
<feature type="transmembrane region" description="Helical" evidence="2">
    <location>
        <begin position="78"/>
        <end position="98"/>
    </location>
</feature>
<accession>A0ABT6FTV1</accession>
<organism evidence="3 4">
    <name type="scientific">Galbibacter pacificus</name>
    <dbReference type="NCBI Taxonomy" id="2996052"/>
    <lineage>
        <taxon>Bacteria</taxon>
        <taxon>Pseudomonadati</taxon>
        <taxon>Bacteroidota</taxon>
        <taxon>Flavobacteriia</taxon>
        <taxon>Flavobacteriales</taxon>
        <taxon>Flavobacteriaceae</taxon>
        <taxon>Galbibacter</taxon>
    </lineage>
</organism>
<dbReference type="RefSeq" id="WP_277900417.1">
    <property type="nucleotide sequence ID" value="NZ_JAPMUA010000004.1"/>
</dbReference>
<protein>
    <submittedName>
        <fullName evidence="3">Uncharacterized protein</fullName>
    </submittedName>
</protein>
<name>A0ABT6FTV1_9FLAO</name>
<feature type="transmembrane region" description="Helical" evidence="2">
    <location>
        <begin position="9"/>
        <end position="27"/>
    </location>
</feature>
<keyword evidence="2" id="KW-0812">Transmembrane</keyword>
<reference evidence="3" key="1">
    <citation type="submission" date="2022-11" db="EMBL/GenBank/DDBJ databases">
        <title>High-quality draft genome sequence of Galbibacter sp. strain CMA-7.</title>
        <authorList>
            <person name="Wei L."/>
            <person name="Dong C."/>
            <person name="Shao Z."/>
        </authorList>
    </citation>
    <scope>NUCLEOTIDE SEQUENCE</scope>
    <source>
        <strain evidence="3">CMA-7</strain>
    </source>
</reference>
<comment type="caution">
    <text evidence="3">The sequence shown here is derived from an EMBL/GenBank/DDBJ whole genome shotgun (WGS) entry which is preliminary data.</text>
</comment>
<evidence type="ECO:0000256" key="1">
    <source>
        <dbReference type="SAM" id="MobiDB-lite"/>
    </source>
</evidence>
<dbReference type="Proteomes" id="UP001153642">
    <property type="component" value="Unassembled WGS sequence"/>
</dbReference>
<proteinExistence type="predicted"/>
<keyword evidence="2" id="KW-1133">Transmembrane helix</keyword>
<sequence length="177" mass="20728">MIIWSGRGFLIALVLFASLFAGFYFLPKESSDYGFVFAAFLTGFFSWAFGRKWNRADNRVFIDEKTGQRFRIKNNHTLFWIPMQYWGIILPILGIVILFQNSTLIAVIATIILVGIIIFQFNRNKTKKPISNHGNLQTSPKRNKKTEVEIEQNKPDSFEDREKRRKEKEDPSRFMPK</sequence>
<evidence type="ECO:0000313" key="3">
    <source>
        <dbReference type="EMBL" id="MDG3586693.1"/>
    </source>
</evidence>
<dbReference type="EMBL" id="JAPMUA010000004">
    <property type="protein sequence ID" value="MDG3586693.1"/>
    <property type="molecule type" value="Genomic_DNA"/>
</dbReference>
<feature type="compositionally biased region" description="Basic and acidic residues" evidence="1">
    <location>
        <begin position="145"/>
        <end position="177"/>
    </location>
</feature>
<gene>
    <name evidence="3" type="ORF">OSR52_12520</name>
</gene>
<evidence type="ECO:0000256" key="2">
    <source>
        <dbReference type="SAM" id="Phobius"/>
    </source>
</evidence>
<feature type="transmembrane region" description="Helical" evidence="2">
    <location>
        <begin position="104"/>
        <end position="121"/>
    </location>
</feature>
<keyword evidence="4" id="KW-1185">Reference proteome</keyword>
<feature type="transmembrane region" description="Helical" evidence="2">
    <location>
        <begin position="33"/>
        <end position="50"/>
    </location>
</feature>